<organism evidence="8 9">
    <name type="scientific">Rhodohalobacter sulfatireducens</name>
    <dbReference type="NCBI Taxonomy" id="2911366"/>
    <lineage>
        <taxon>Bacteria</taxon>
        <taxon>Pseudomonadati</taxon>
        <taxon>Balneolota</taxon>
        <taxon>Balneolia</taxon>
        <taxon>Balneolales</taxon>
        <taxon>Balneolaceae</taxon>
        <taxon>Rhodohalobacter</taxon>
    </lineage>
</organism>
<feature type="site" description="Transition state stabilizer" evidence="6">
    <location>
        <position position="180"/>
    </location>
</feature>
<keyword evidence="4 6" id="KW-0418">Kinase</keyword>
<dbReference type="CDD" id="cd24010">
    <property type="entry name" value="ASKHA_NBD_AcK_PK"/>
    <property type="match status" value="1"/>
</dbReference>
<dbReference type="Gene3D" id="3.30.420.40">
    <property type="match status" value="2"/>
</dbReference>
<name>A0ABS9K8B2_9BACT</name>
<evidence type="ECO:0000256" key="7">
    <source>
        <dbReference type="RuleBase" id="RU003835"/>
    </source>
</evidence>
<sequence>MLVLVINCGSSSVKYDLIEVEGRRERCSGIIERIGAVTSIVKHHPENGKQIKDTKVISNHGEALKEIMDYLLSPDANIISSPSDIKAVGHRVVHGGEMFKDSVLIDSEVKDAIRQAYDLAPLHNPANLKGIQAAEEKLPDIPHVAVFDTAFHQSIPPKAYMYGIPNRLYRRHKIRRYGFHGTSHYYVSRQYYKLIDKPKEKTKVITCHLGNGASIAAIEGGQSKDTSMGFTPLSGLVMGTRSGDLDPSILFYIVEKEELPLNSLHAMLNRHSGLLGLSGYASDMRDLISEAEHGDRRCQQAIDVFCYNIKKYIGTYLATLNGCDAIIFTAGIGENSSLIREKSLENLGSLGIEVDPKRNSAVKPGEIEKISSDSSKTDVYVIPTNEELVIAIDAAKIATASNQSPWV</sequence>
<dbReference type="InterPro" id="IPR043129">
    <property type="entry name" value="ATPase_NBD"/>
</dbReference>
<comment type="catalytic activity">
    <reaction evidence="6">
        <text>acetate + ATP = acetyl phosphate + ADP</text>
        <dbReference type="Rhea" id="RHEA:11352"/>
        <dbReference type="ChEBI" id="CHEBI:22191"/>
        <dbReference type="ChEBI" id="CHEBI:30089"/>
        <dbReference type="ChEBI" id="CHEBI:30616"/>
        <dbReference type="ChEBI" id="CHEBI:456216"/>
        <dbReference type="EC" id="2.7.2.1"/>
    </reaction>
</comment>
<evidence type="ECO:0000256" key="4">
    <source>
        <dbReference type="ARBA" id="ARBA00022777"/>
    </source>
</evidence>
<evidence type="ECO:0000313" key="8">
    <source>
        <dbReference type="EMBL" id="MCG2587098.1"/>
    </source>
</evidence>
<evidence type="ECO:0000256" key="1">
    <source>
        <dbReference type="ARBA" id="ARBA00008748"/>
    </source>
</evidence>
<reference evidence="8" key="2">
    <citation type="submission" date="2024-05" db="EMBL/GenBank/DDBJ databases">
        <title>Rhodohalobacter halophilus gen. nov., sp. nov., a moderately halophilic member of the family Balneolaceae.</title>
        <authorList>
            <person name="Xia J."/>
        </authorList>
    </citation>
    <scope>NUCLEOTIDE SEQUENCE</scope>
    <source>
        <strain evidence="8">WB101</strain>
    </source>
</reference>
<keyword evidence="5 6" id="KW-0067">ATP-binding</keyword>
<reference evidence="8" key="1">
    <citation type="submission" date="2022-01" db="EMBL/GenBank/DDBJ databases">
        <authorList>
            <person name="Wang Y."/>
        </authorList>
    </citation>
    <scope>NUCLEOTIDE SEQUENCE</scope>
    <source>
        <strain evidence="8">WB101</strain>
    </source>
</reference>
<dbReference type="InterPro" id="IPR000890">
    <property type="entry name" value="Aliphatic_acid_kin_short-chain"/>
</dbReference>
<dbReference type="EMBL" id="JAKLWS010000001">
    <property type="protein sequence ID" value="MCG2587098.1"/>
    <property type="molecule type" value="Genomic_DNA"/>
</dbReference>
<feature type="binding site" evidence="6">
    <location>
        <begin position="208"/>
        <end position="212"/>
    </location>
    <ligand>
        <name>ATP</name>
        <dbReference type="ChEBI" id="CHEBI:30616"/>
    </ligand>
</feature>
<feature type="binding site" evidence="6">
    <location>
        <begin position="331"/>
        <end position="335"/>
    </location>
    <ligand>
        <name>ATP</name>
        <dbReference type="ChEBI" id="CHEBI:30616"/>
    </ligand>
</feature>
<comment type="function">
    <text evidence="6">Catalyzes the formation of acetyl phosphate from acetate and ATP. Can also catalyze the reverse reaction.</text>
</comment>
<feature type="active site" description="Proton donor/acceptor" evidence="6">
    <location>
        <position position="148"/>
    </location>
</feature>
<feature type="binding site" evidence="6">
    <location>
        <position position="7"/>
    </location>
    <ligand>
        <name>Mg(2+)</name>
        <dbReference type="ChEBI" id="CHEBI:18420"/>
    </ligand>
</feature>
<dbReference type="PIRSF" id="PIRSF000722">
    <property type="entry name" value="Acetate_prop_kin"/>
    <property type="match status" value="1"/>
</dbReference>
<gene>
    <name evidence="6" type="primary">ackA</name>
    <name evidence="8" type="ORF">L6773_00870</name>
</gene>
<dbReference type="PANTHER" id="PTHR21060:SF15">
    <property type="entry name" value="ACETATE KINASE-RELATED"/>
    <property type="match status" value="1"/>
</dbReference>
<dbReference type="GO" id="GO:0016301">
    <property type="term" value="F:kinase activity"/>
    <property type="evidence" value="ECO:0007669"/>
    <property type="project" value="UniProtKB-KW"/>
</dbReference>
<protein>
    <recommendedName>
        <fullName evidence="6">Acetate kinase</fullName>
        <ecNumber evidence="6">2.7.2.1</ecNumber>
    </recommendedName>
    <alternativeName>
        <fullName evidence="6">Acetokinase</fullName>
    </alternativeName>
</protein>
<dbReference type="HAMAP" id="MF_00020">
    <property type="entry name" value="Acetate_kinase"/>
    <property type="match status" value="1"/>
</dbReference>
<dbReference type="PROSITE" id="PS01075">
    <property type="entry name" value="ACETATE_KINASE_1"/>
    <property type="match status" value="1"/>
</dbReference>
<comment type="subcellular location">
    <subcellularLocation>
        <location evidence="6">Cytoplasm</location>
    </subcellularLocation>
</comment>
<evidence type="ECO:0000256" key="5">
    <source>
        <dbReference type="ARBA" id="ARBA00022840"/>
    </source>
</evidence>
<evidence type="ECO:0000256" key="3">
    <source>
        <dbReference type="ARBA" id="ARBA00022741"/>
    </source>
</evidence>
<feature type="binding site" evidence="6">
    <location>
        <position position="14"/>
    </location>
    <ligand>
        <name>ATP</name>
        <dbReference type="ChEBI" id="CHEBI:30616"/>
    </ligand>
</feature>
<keyword evidence="2 6" id="KW-0808">Transferase</keyword>
<dbReference type="SUPFAM" id="SSF53067">
    <property type="entry name" value="Actin-like ATPase domain"/>
    <property type="match status" value="2"/>
</dbReference>
<comment type="subunit">
    <text evidence="6">Homodimer.</text>
</comment>
<accession>A0ABS9K8B2</accession>
<evidence type="ECO:0000256" key="6">
    <source>
        <dbReference type="HAMAP-Rule" id="MF_00020"/>
    </source>
</evidence>
<comment type="similarity">
    <text evidence="1 6 7">Belongs to the acetokinase family.</text>
</comment>
<feature type="binding site" evidence="6">
    <location>
        <position position="91"/>
    </location>
    <ligand>
        <name>substrate</name>
    </ligand>
</feature>
<comment type="cofactor">
    <cofactor evidence="6">
        <name>Mg(2+)</name>
        <dbReference type="ChEBI" id="CHEBI:18420"/>
    </cofactor>
    <cofactor evidence="6">
        <name>Mn(2+)</name>
        <dbReference type="ChEBI" id="CHEBI:29035"/>
    </cofactor>
    <text evidence="6">Mg(2+). Can also accept Mn(2+).</text>
</comment>
<dbReference type="Pfam" id="PF00871">
    <property type="entry name" value="Acetate_kinase"/>
    <property type="match status" value="1"/>
</dbReference>
<keyword evidence="6" id="KW-0479">Metal-binding</keyword>
<comment type="pathway">
    <text evidence="6">Metabolic intermediate biosynthesis; acetyl-CoA biosynthesis; acetyl-CoA from acetate: step 1/2.</text>
</comment>
<dbReference type="PANTHER" id="PTHR21060">
    <property type="entry name" value="ACETATE KINASE"/>
    <property type="match status" value="1"/>
</dbReference>
<dbReference type="Proteomes" id="UP001165366">
    <property type="component" value="Unassembled WGS sequence"/>
</dbReference>
<keyword evidence="6" id="KW-0963">Cytoplasm</keyword>
<feature type="binding site" evidence="6">
    <location>
        <begin position="283"/>
        <end position="285"/>
    </location>
    <ligand>
        <name>ATP</name>
        <dbReference type="ChEBI" id="CHEBI:30616"/>
    </ligand>
</feature>
<keyword evidence="9" id="KW-1185">Reference proteome</keyword>
<proteinExistence type="inferred from homology"/>
<feature type="site" description="Transition state stabilizer" evidence="6">
    <location>
        <position position="241"/>
    </location>
</feature>
<comment type="caution">
    <text evidence="8">The sequence shown here is derived from an EMBL/GenBank/DDBJ whole genome shotgun (WGS) entry which is preliminary data.</text>
</comment>
<keyword evidence="3 6" id="KW-0547">Nucleotide-binding</keyword>
<evidence type="ECO:0000256" key="2">
    <source>
        <dbReference type="ARBA" id="ARBA00022679"/>
    </source>
</evidence>
<dbReference type="PRINTS" id="PR00471">
    <property type="entry name" value="ACETATEKNASE"/>
</dbReference>
<dbReference type="InterPro" id="IPR023865">
    <property type="entry name" value="Aliphatic_acid_kinase_CS"/>
</dbReference>
<dbReference type="EC" id="2.7.2.1" evidence="6"/>
<feature type="binding site" evidence="6">
    <location>
        <position position="386"/>
    </location>
    <ligand>
        <name>Mg(2+)</name>
        <dbReference type="ChEBI" id="CHEBI:18420"/>
    </ligand>
</feature>
<evidence type="ECO:0000313" key="9">
    <source>
        <dbReference type="Proteomes" id="UP001165366"/>
    </source>
</evidence>
<dbReference type="PROSITE" id="PS01076">
    <property type="entry name" value="ACETATE_KINASE_2"/>
    <property type="match status" value="1"/>
</dbReference>
<dbReference type="NCBIfam" id="TIGR00016">
    <property type="entry name" value="ackA"/>
    <property type="match status" value="1"/>
</dbReference>
<keyword evidence="6" id="KW-0460">Magnesium</keyword>
<dbReference type="RefSeq" id="WP_237851945.1">
    <property type="nucleotide sequence ID" value="NZ_JAKLWS010000001.1"/>
</dbReference>
<dbReference type="InterPro" id="IPR004372">
    <property type="entry name" value="Ac/propionate_kinase"/>
</dbReference>